<proteinExistence type="predicted"/>
<evidence type="ECO:0000313" key="4">
    <source>
        <dbReference type="Proteomes" id="UP000008281"/>
    </source>
</evidence>
<dbReference type="HOGENOM" id="CLU_886345_0_0_1"/>
<sequence length="314" mass="34237">MHSNGKTGAKSLEENLHRNSDTRKRKSSVSNQFPSKKAAKSYPANQDKSAESDNDSAMSSKSDVAAPEAGTHEAPEALEAERSPSSESNDSDDNDVVESPASRRLLGRPPSSDKVGSDNEPPKRHEEEEKEVVPLPDSELLREFFENIPEGDDDDPGTPSSYHSSEISSTPTTPERPQAPPAIEVDGAVYRQPERDDVGADSGGTKRRDEESDNNSEKSPGSSQSPPPRHEEDEKGAEEEEEVVPVPDMEFLREFFKNIPEGDNDDPGTPSSYHSSEVSSTPTTPERRQSPPAIKVDGALHRQPERDDNGPDSE</sequence>
<keyword evidence="4" id="KW-1185">Reference proteome</keyword>
<gene>
    <name evidence="2" type="ORF">CRE_14302</name>
    <name evidence="3" type="ORF">GCK72_026008</name>
</gene>
<evidence type="ECO:0000313" key="2">
    <source>
        <dbReference type="EMBL" id="EFO95844.1"/>
    </source>
</evidence>
<feature type="compositionally biased region" description="Basic and acidic residues" evidence="1">
    <location>
        <begin position="192"/>
        <end position="210"/>
    </location>
</feature>
<protein>
    <submittedName>
        <fullName evidence="2">Uncharacterized protein</fullName>
    </submittedName>
</protein>
<evidence type="ECO:0000256" key="1">
    <source>
        <dbReference type="SAM" id="MobiDB-lite"/>
    </source>
</evidence>
<name>E3NEX7_CAERE</name>
<dbReference type="RefSeq" id="XP_003093027.1">
    <property type="nucleotide sequence ID" value="XM_003092979.1"/>
</dbReference>
<dbReference type="EMBL" id="WUAV01000006">
    <property type="protein sequence ID" value="KAF1749540.1"/>
    <property type="molecule type" value="Genomic_DNA"/>
</dbReference>
<reference evidence="2" key="1">
    <citation type="submission" date="2007-07" db="EMBL/GenBank/DDBJ databases">
        <title>PCAP assembly of the Caenorhabditis remanei genome.</title>
        <authorList>
            <consortium name="The Caenorhabditis remanei Sequencing Consortium"/>
            <person name="Wilson R.K."/>
        </authorList>
    </citation>
    <scope>NUCLEOTIDE SEQUENCE [LARGE SCALE GENOMIC DNA]</scope>
    <source>
        <strain evidence="2">PB4641</strain>
    </source>
</reference>
<dbReference type="InParanoid" id="E3NEX7"/>
<dbReference type="Proteomes" id="UP000008281">
    <property type="component" value="Unassembled WGS sequence"/>
</dbReference>
<feature type="compositionally biased region" description="Low complexity" evidence="1">
    <location>
        <begin position="275"/>
        <end position="284"/>
    </location>
</feature>
<dbReference type="GeneID" id="9801445"/>
<dbReference type="AlphaFoldDB" id="E3NEX7"/>
<reference evidence="3 5" key="2">
    <citation type="submission" date="2019-12" db="EMBL/GenBank/DDBJ databases">
        <title>Chromosome-level assembly of the Caenorhabditis remanei genome.</title>
        <authorList>
            <person name="Teterina A.A."/>
            <person name="Willis J.H."/>
            <person name="Phillips P.C."/>
        </authorList>
    </citation>
    <scope>NUCLEOTIDE SEQUENCE [LARGE SCALE GENOMIC DNA]</scope>
    <source>
        <strain evidence="3 5">PX506</strain>
        <tissue evidence="3">Whole organism</tissue>
    </source>
</reference>
<feature type="compositionally biased region" description="Low complexity" evidence="1">
    <location>
        <begin position="164"/>
        <end position="175"/>
    </location>
</feature>
<feature type="compositionally biased region" description="Acidic residues" evidence="1">
    <location>
        <begin position="234"/>
        <end position="243"/>
    </location>
</feature>
<organism evidence="4">
    <name type="scientific">Caenorhabditis remanei</name>
    <name type="common">Caenorhabditis vulgaris</name>
    <dbReference type="NCBI Taxonomy" id="31234"/>
    <lineage>
        <taxon>Eukaryota</taxon>
        <taxon>Metazoa</taxon>
        <taxon>Ecdysozoa</taxon>
        <taxon>Nematoda</taxon>
        <taxon>Chromadorea</taxon>
        <taxon>Rhabditida</taxon>
        <taxon>Rhabditina</taxon>
        <taxon>Rhabditomorpha</taxon>
        <taxon>Rhabditoidea</taxon>
        <taxon>Rhabditidae</taxon>
        <taxon>Peloderinae</taxon>
        <taxon>Caenorhabditis</taxon>
    </lineage>
</organism>
<accession>E3NEX7</accession>
<feature type="region of interest" description="Disordered" evidence="1">
    <location>
        <begin position="1"/>
        <end position="314"/>
    </location>
</feature>
<feature type="compositionally biased region" description="Basic and acidic residues" evidence="1">
    <location>
        <begin position="298"/>
        <end position="314"/>
    </location>
</feature>
<feature type="compositionally biased region" description="Basic and acidic residues" evidence="1">
    <location>
        <begin position="70"/>
        <end position="84"/>
    </location>
</feature>
<dbReference type="Proteomes" id="UP000483820">
    <property type="component" value="Chromosome X"/>
</dbReference>
<evidence type="ECO:0000313" key="5">
    <source>
        <dbReference type="Proteomes" id="UP000483820"/>
    </source>
</evidence>
<feature type="compositionally biased region" description="Basic and acidic residues" evidence="1">
    <location>
        <begin position="11"/>
        <end position="22"/>
    </location>
</feature>
<dbReference type="KEGG" id="crq:GCK72_026008"/>
<feature type="compositionally biased region" description="Basic and acidic residues" evidence="1">
    <location>
        <begin position="115"/>
        <end position="127"/>
    </location>
</feature>
<dbReference type="EMBL" id="DS268629">
    <property type="protein sequence ID" value="EFO95844.1"/>
    <property type="molecule type" value="Genomic_DNA"/>
</dbReference>
<dbReference type="CTD" id="9801445"/>
<evidence type="ECO:0000313" key="3">
    <source>
        <dbReference type="EMBL" id="KAF1749540.1"/>
    </source>
</evidence>